<evidence type="ECO:0000259" key="1">
    <source>
        <dbReference type="Pfam" id="PF01863"/>
    </source>
</evidence>
<sequence length="168" mass="19839">MSSTSVTKVIQGYPDNIVKQIEKLITEQRFIAWFESRFGTQGHSIQNDKALYEYVMEFKNRYLRKAGPLAKVQYDNKIHVINNALGLHTYNTKQHGNRVIRKNEIKIASIFKQAPEPMLRMLVVHELAHIKEKDHDKAFYQLCCHMEPNYHQLEFDARLFVIYSELKK</sequence>
<keyword evidence="3" id="KW-1185">Reference proteome</keyword>
<protein>
    <submittedName>
        <fullName evidence="2">M48 family peptidase</fullName>
    </submittedName>
</protein>
<accession>A0A3N9TBB7</accession>
<comment type="caution">
    <text evidence="2">The sequence shown here is derived from an EMBL/GenBank/DDBJ whole genome shotgun (WGS) entry which is preliminary data.</text>
</comment>
<reference evidence="2 3" key="1">
    <citation type="submission" date="2018-11" db="EMBL/GenBank/DDBJ databases">
        <title>Vibrio LJC006 sp. nov., isolated from seawater during the bloom of the enteromorpha.</title>
        <authorList>
            <person name="Liang J."/>
        </authorList>
    </citation>
    <scope>NUCLEOTIDE SEQUENCE [LARGE SCALE GENOMIC DNA]</scope>
    <source>
        <strain evidence="2 3">LJC006</strain>
    </source>
</reference>
<evidence type="ECO:0000313" key="3">
    <source>
        <dbReference type="Proteomes" id="UP000281112"/>
    </source>
</evidence>
<dbReference type="Pfam" id="PF01863">
    <property type="entry name" value="YgjP-like"/>
    <property type="match status" value="1"/>
</dbReference>
<dbReference type="RefSeq" id="WP_124939236.1">
    <property type="nucleotide sequence ID" value="NZ_RJVQ01000020.1"/>
</dbReference>
<proteinExistence type="predicted"/>
<dbReference type="OrthoDB" id="9000630at2"/>
<organism evidence="2 3">
    <name type="scientific">Vibrio viridaestus</name>
    <dbReference type="NCBI Taxonomy" id="2487322"/>
    <lineage>
        <taxon>Bacteria</taxon>
        <taxon>Pseudomonadati</taxon>
        <taxon>Pseudomonadota</taxon>
        <taxon>Gammaproteobacteria</taxon>
        <taxon>Vibrionales</taxon>
        <taxon>Vibrionaceae</taxon>
        <taxon>Vibrio</taxon>
    </lineage>
</organism>
<dbReference type="AlphaFoldDB" id="A0A3N9TBB7"/>
<dbReference type="CDD" id="cd07344">
    <property type="entry name" value="M48_yhfN_like"/>
    <property type="match status" value="1"/>
</dbReference>
<dbReference type="InterPro" id="IPR002725">
    <property type="entry name" value="YgjP-like_metallopeptidase"/>
</dbReference>
<dbReference type="PANTHER" id="PTHR30399:SF1">
    <property type="entry name" value="UTP PYROPHOSPHATASE"/>
    <property type="match status" value="1"/>
</dbReference>
<dbReference type="InterPro" id="IPR053136">
    <property type="entry name" value="UTP_pyrophosphatase-like"/>
</dbReference>
<dbReference type="Gene3D" id="3.30.2010.10">
    <property type="entry name" value="Metalloproteases ('zincins'), catalytic domain"/>
    <property type="match status" value="1"/>
</dbReference>
<dbReference type="Proteomes" id="UP000281112">
    <property type="component" value="Unassembled WGS sequence"/>
</dbReference>
<gene>
    <name evidence="2" type="ORF">EES38_21410</name>
</gene>
<evidence type="ECO:0000313" key="2">
    <source>
        <dbReference type="EMBL" id="RQW61053.1"/>
    </source>
</evidence>
<feature type="domain" description="YgjP-like metallopeptidase" evidence="1">
    <location>
        <begin position="73"/>
        <end position="153"/>
    </location>
</feature>
<name>A0A3N9TBB7_9VIBR</name>
<dbReference type="EMBL" id="RJVQ01000020">
    <property type="protein sequence ID" value="RQW61053.1"/>
    <property type="molecule type" value="Genomic_DNA"/>
</dbReference>
<dbReference type="PANTHER" id="PTHR30399">
    <property type="entry name" value="UNCHARACTERIZED PROTEIN YGJP"/>
    <property type="match status" value="1"/>
</dbReference>